<gene>
    <name evidence="1" type="ORF">SAMN05192553_1066</name>
</gene>
<dbReference type="STRING" id="1416801.SAMN05192553_1066"/>
<accession>A0A1H7AF40</accession>
<name>A0A1H7AF40_9BACT</name>
<evidence type="ECO:0000313" key="1">
    <source>
        <dbReference type="EMBL" id="SEJ60520.1"/>
    </source>
</evidence>
<dbReference type="EMBL" id="FNZH01000006">
    <property type="protein sequence ID" value="SEJ60520.1"/>
    <property type="molecule type" value="Genomic_DNA"/>
</dbReference>
<proteinExistence type="predicted"/>
<evidence type="ECO:0000313" key="2">
    <source>
        <dbReference type="Proteomes" id="UP000199403"/>
    </source>
</evidence>
<dbReference type="Proteomes" id="UP000199403">
    <property type="component" value="Unassembled WGS sequence"/>
</dbReference>
<dbReference type="AlphaFoldDB" id="A0A1H7AF40"/>
<reference evidence="2" key="1">
    <citation type="submission" date="2016-10" db="EMBL/GenBank/DDBJ databases">
        <authorList>
            <person name="Varghese N."/>
            <person name="Submissions S."/>
        </authorList>
    </citation>
    <scope>NUCLEOTIDE SEQUENCE [LARGE SCALE GENOMIC DNA]</scope>
    <source>
        <strain evidence="2">IBRC-M 10761</strain>
    </source>
</reference>
<protein>
    <submittedName>
        <fullName evidence="1">Uncharacterized protein</fullName>
    </submittedName>
</protein>
<sequence>MSTFTPPQYLNRPRFILFLVLASIFVEDLIGQTVNISGPTTVCPNNFHPSGNPNLNGHNYMINRKNRCVQQNQDREK</sequence>
<organism evidence="1 2">
    <name type="scientific">Cyclobacterium xiamenense</name>
    <dbReference type="NCBI Taxonomy" id="1297121"/>
    <lineage>
        <taxon>Bacteria</taxon>
        <taxon>Pseudomonadati</taxon>
        <taxon>Bacteroidota</taxon>
        <taxon>Cytophagia</taxon>
        <taxon>Cytophagales</taxon>
        <taxon>Cyclobacteriaceae</taxon>
        <taxon>Cyclobacterium</taxon>
    </lineage>
</organism>
<keyword evidence="2" id="KW-1185">Reference proteome</keyword>